<organism evidence="3 6">
    <name type="scientific">Phascolarctobacterium faecium</name>
    <dbReference type="NCBI Taxonomy" id="33025"/>
    <lineage>
        <taxon>Bacteria</taxon>
        <taxon>Bacillati</taxon>
        <taxon>Bacillota</taxon>
        <taxon>Negativicutes</taxon>
        <taxon>Acidaminococcales</taxon>
        <taxon>Acidaminococcaceae</taxon>
        <taxon>Phascolarctobacterium</taxon>
    </lineage>
</organism>
<proteinExistence type="predicted"/>
<dbReference type="PANTHER" id="PTHR34512">
    <property type="entry name" value="CELL SURFACE PROTEIN"/>
    <property type="match status" value="1"/>
</dbReference>
<dbReference type="EMBL" id="WNBW01000008">
    <property type="protein sequence ID" value="MTU04549.1"/>
    <property type="molecule type" value="Genomic_DNA"/>
</dbReference>
<comment type="caution">
    <text evidence="3">The sequence shown here is derived from an EMBL/GenBank/DDBJ whole genome shotgun (WGS) entry which is preliminary data.</text>
</comment>
<dbReference type="PANTHER" id="PTHR34512:SF30">
    <property type="entry name" value="OUTER MEMBRANE PROTEIN ASSEMBLY FACTOR BAMB"/>
    <property type="match status" value="1"/>
</dbReference>
<dbReference type="SMART" id="SM00564">
    <property type="entry name" value="PQQ"/>
    <property type="match status" value="4"/>
</dbReference>
<dbReference type="Gene3D" id="2.130.10.10">
    <property type="entry name" value="YVTN repeat-like/Quinoprotein amine dehydrogenase"/>
    <property type="match status" value="1"/>
</dbReference>
<feature type="transmembrane region" description="Helical" evidence="1">
    <location>
        <begin position="7"/>
        <end position="25"/>
    </location>
</feature>
<sequence>MSRIKGCITIGILIISWCLMFWITGSRTPWQTFSSSDRGDEVSVFLGDIPSENYDRMGFTKGLIEYIDNENAWLVGTDRGELFLFDNDGKQIWKRSLGIGKLVSMCVSHDEKIAFIGEQSPSGNLYAIDIAGGDILWKFAAANVVGAEPAKRSYPSIVHICIDQNDNVYANAYRFVTAKDGSRGYNGKAVAFNKNGDQLWQFPQNENIDSWINWCDVNDNNGKVVLSTSAYEIRPDMKYRDTMYLINKETGQLINSVDVLPVAPFENTVMRGSPNFSANGEFLAASCSDGRGLLFDGSGKVLWQRELSKPTQIDDAWINASGRDGFAVDAGVIFTTINTFNRENWQLPTPVEHPSNNSMFVFNYDGTFKYKYKALGTMEQIDFSGNIAACAVGRNVRTHNYAAHGAVVIDLNDGAELNFFHTDGPLQAVAISTNGRNVAGIEAPAVTPDGKIIGAYKLHIWHR</sequence>
<evidence type="ECO:0000313" key="6">
    <source>
        <dbReference type="Proteomes" id="UP000484547"/>
    </source>
</evidence>
<reference evidence="5 6" key="1">
    <citation type="journal article" date="2019" name="Nat. Med.">
        <title>A library of human gut bacterial isolates paired with longitudinal multiomics data enables mechanistic microbiome research.</title>
        <authorList>
            <person name="Poyet M."/>
            <person name="Groussin M."/>
            <person name="Gibbons S.M."/>
            <person name="Avila-Pacheco J."/>
            <person name="Jiang X."/>
            <person name="Kearney S.M."/>
            <person name="Perrotta A.R."/>
            <person name="Berdy B."/>
            <person name="Zhao S."/>
            <person name="Lieberman T.D."/>
            <person name="Swanson P.K."/>
            <person name="Smith M."/>
            <person name="Roesemann S."/>
            <person name="Alexander J.E."/>
            <person name="Rich S.A."/>
            <person name="Livny J."/>
            <person name="Vlamakis H."/>
            <person name="Clish C."/>
            <person name="Bullock K."/>
            <person name="Deik A."/>
            <person name="Scott J."/>
            <person name="Pierce K.A."/>
            <person name="Xavier R.J."/>
            <person name="Alm E.J."/>
        </authorList>
    </citation>
    <scope>NUCLEOTIDE SEQUENCE [LARGE SCALE GENOMIC DNA]</scope>
    <source>
        <strain evidence="3 6">BIOML-A13</strain>
        <strain evidence="4 5">BIOML-A3</strain>
    </source>
</reference>
<evidence type="ECO:0000313" key="4">
    <source>
        <dbReference type="EMBL" id="MTU04549.1"/>
    </source>
</evidence>
<name>A0A7X3BUT4_9FIRM</name>
<dbReference type="InterPro" id="IPR002372">
    <property type="entry name" value="PQQ_rpt_dom"/>
</dbReference>
<keyword evidence="1" id="KW-1133">Transmembrane helix</keyword>
<keyword evidence="5" id="KW-1185">Reference proteome</keyword>
<dbReference type="InterPro" id="IPR015943">
    <property type="entry name" value="WD40/YVTN_repeat-like_dom_sf"/>
</dbReference>
<evidence type="ECO:0000313" key="3">
    <source>
        <dbReference type="EMBL" id="MTT75422.1"/>
    </source>
</evidence>
<dbReference type="Pfam" id="PF13360">
    <property type="entry name" value="PQQ_2"/>
    <property type="match status" value="1"/>
</dbReference>
<keyword evidence="1" id="KW-0472">Membrane</keyword>
<dbReference type="Proteomes" id="UP000443070">
    <property type="component" value="Unassembled WGS sequence"/>
</dbReference>
<gene>
    <name evidence="3" type="ORF">GMD11_03935</name>
    <name evidence="4" type="ORF">GMD18_09080</name>
</gene>
<dbReference type="Proteomes" id="UP000484547">
    <property type="component" value="Unassembled WGS sequence"/>
</dbReference>
<dbReference type="InterPro" id="IPR011047">
    <property type="entry name" value="Quinoprotein_ADH-like_sf"/>
</dbReference>
<dbReference type="OrthoDB" id="9762291at2"/>
<evidence type="ECO:0000313" key="5">
    <source>
        <dbReference type="Proteomes" id="UP000443070"/>
    </source>
</evidence>
<evidence type="ECO:0000259" key="2">
    <source>
        <dbReference type="Pfam" id="PF13360"/>
    </source>
</evidence>
<dbReference type="SUPFAM" id="SSF50998">
    <property type="entry name" value="Quinoprotein alcohol dehydrogenase-like"/>
    <property type="match status" value="1"/>
</dbReference>
<dbReference type="InterPro" id="IPR018391">
    <property type="entry name" value="PQQ_b-propeller_rpt"/>
</dbReference>
<dbReference type="RefSeq" id="WP_149877538.1">
    <property type="nucleotide sequence ID" value="NZ_CAUDCT010000005.1"/>
</dbReference>
<evidence type="ECO:0000256" key="1">
    <source>
        <dbReference type="SAM" id="Phobius"/>
    </source>
</evidence>
<dbReference type="AlphaFoldDB" id="A0A7X3BUT4"/>
<keyword evidence="1" id="KW-0812">Transmembrane</keyword>
<accession>A0A7X3BUT4</accession>
<feature type="domain" description="Pyrrolo-quinoline quinone repeat" evidence="2">
    <location>
        <begin position="80"/>
        <end position="205"/>
    </location>
</feature>
<dbReference type="EMBL" id="WNBM01000001">
    <property type="protein sequence ID" value="MTT75422.1"/>
    <property type="molecule type" value="Genomic_DNA"/>
</dbReference>
<protein>
    <submittedName>
        <fullName evidence="3">PQQ-binding-like beta-propeller repeat protein</fullName>
    </submittedName>
</protein>